<organism evidence="2 3">
    <name type="scientific">Leptidea sinapis</name>
    <dbReference type="NCBI Taxonomy" id="189913"/>
    <lineage>
        <taxon>Eukaryota</taxon>
        <taxon>Metazoa</taxon>
        <taxon>Ecdysozoa</taxon>
        <taxon>Arthropoda</taxon>
        <taxon>Hexapoda</taxon>
        <taxon>Insecta</taxon>
        <taxon>Pterygota</taxon>
        <taxon>Neoptera</taxon>
        <taxon>Endopterygota</taxon>
        <taxon>Lepidoptera</taxon>
        <taxon>Glossata</taxon>
        <taxon>Ditrysia</taxon>
        <taxon>Papilionoidea</taxon>
        <taxon>Pieridae</taxon>
        <taxon>Dismorphiinae</taxon>
        <taxon>Leptidea</taxon>
    </lineage>
</organism>
<gene>
    <name evidence="2" type="ORF">LSINAPIS_LOCUS14340</name>
</gene>
<keyword evidence="3" id="KW-1185">Reference proteome</keyword>
<dbReference type="Proteomes" id="UP000324832">
    <property type="component" value="Unassembled WGS sequence"/>
</dbReference>
<reference evidence="2 3" key="1">
    <citation type="submission" date="2017-07" db="EMBL/GenBank/DDBJ databases">
        <authorList>
            <person name="Talla V."/>
            <person name="Backstrom N."/>
        </authorList>
    </citation>
    <scope>NUCLEOTIDE SEQUENCE [LARGE SCALE GENOMIC DNA]</scope>
</reference>
<evidence type="ECO:0000313" key="2">
    <source>
        <dbReference type="EMBL" id="VVD04630.1"/>
    </source>
</evidence>
<evidence type="ECO:0000256" key="1">
    <source>
        <dbReference type="SAM" id="SignalP"/>
    </source>
</evidence>
<feature type="chain" id="PRO_5022820762" evidence="1">
    <location>
        <begin position="24"/>
        <end position="143"/>
    </location>
</feature>
<accession>A0A5E4R5I8</accession>
<feature type="signal peptide" evidence="1">
    <location>
        <begin position="1"/>
        <end position="23"/>
    </location>
</feature>
<protein>
    <submittedName>
        <fullName evidence="2">Uncharacterized protein</fullName>
    </submittedName>
</protein>
<proteinExistence type="predicted"/>
<dbReference type="AlphaFoldDB" id="A0A5E4R5I8"/>
<keyword evidence="1" id="KW-0732">Signal</keyword>
<dbReference type="EMBL" id="FZQP02006873">
    <property type="protein sequence ID" value="VVD04630.1"/>
    <property type="molecule type" value="Genomic_DNA"/>
</dbReference>
<evidence type="ECO:0000313" key="3">
    <source>
        <dbReference type="Proteomes" id="UP000324832"/>
    </source>
</evidence>
<name>A0A5E4R5I8_9NEOP</name>
<sequence>MPHNVLEIVFLLTVLLCLHSIKAQECEELTILIDEVCSNKMTNVRTILPNYLKSEDRCKAINVTIELENENKTTIINLKYDIPASALNANHTSVIYTASPAARMSVTAVIAISAVGGVAGVGVASYFGYQMLQTFLQSGTYRM</sequence>